<dbReference type="SUPFAM" id="SSF161098">
    <property type="entry name" value="MetI-like"/>
    <property type="match status" value="1"/>
</dbReference>
<feature type="transmembrane region" description="Helical" evidence="8">
    <location>
        <begin position="97"/>
        <end position="119"/>
    </location>
</feature>
<dbReference type="PROSITE" id="PS50928">
    <property type="entry name" value="ABC_TM1"/>
    <property type="match status" value="1"/>
</dbReference>
<gene>
    <name evidence="10" type="ORF">GCM10022405_11210</name>
</gene>
<evidence type="ECO:0000256" key="2">
    <source>
        <dbReference type="ARBA" id="ARBA00022448"/>
    </source>
</evidence>
<dbReference type="Proteomes" id="UP001499994">
    <property type="component" value="Unassembled WGS sequence"/>
</dbReference>
<reference evidence="11" key="1">
    <citation type="journal article" date="2019" name="Int. J. Syst. Evol. Microbiol.">
        <title>The Global Catalogue of Microorganisms (GCM) 10K type strain sequencing project: providing services to taxonomists for standard genome sequencing and annotation.</title>
        <authorList>
            <consortium name="The Broad Institute Genomics Platform"/>
            <consortium name="The Broad Institute Genome Sequencing Center for Infectious Disease"/>
            <person name="Wu L."/>
            <person name="Ma J."/>
        </authorList>
    </citation>
    <scope>NUCLEOTIDE SEQUENCE [LARGE SCALE GENOMIC DNA]</scope>
    <source>
        <strain evidence="11">JCM 17201</strain>
    </source>
</reference>
<keyword evidence="4" id="KW-0997">Cell inner membrane</keyword>
<evidence type="ECO:0000256" key="5">
    <source>
        <dbReference type="ARBA" id="ARBA00022692"/>
    </source>
</evidence>
<dbReference type="Pfam" id="PF00528">
    <property type="entry name" value="BPD_transp_1"/>
    <property type="match status" value="1"/>
</dbReference>
<accession>A0ABP7KXC5</accession>
<feature type="transmembrane region" description="Helical" evidence="8">
    <location>
        <begin position="131"/>
        <end position="148"/>
    </location>
</feature>
<evidence type="ECO:0000256" key="4">
    <source>
        <dbReference type="ARBA" id="ARBA00022519"/>
    </source>
</evidence>
<evidence type="ECO:0000256" key="6">
    <source>
        <dbReference type="ARBA" id="ARBA00022989"/>
    </source>
</evidence>
<keyword evidence="11" id="KW-1185">Reference proteome</keyword>
<evidence type="ECO:0000259" key="9">
    <source>
        <dbReference type="PROSITE" id="PS50928"/>
    </source>
</evidence>
<proteinExistence type="inferred from homology"/>
<evidence type="ECO:0000256" key="1">
    <source>
        <dbReference type="ARBA" id="ARBA00004429"/>
    </source>
</evidence>
<evidence type="ECO:0000256" key="3">
    <source>
        <dbReference type="ARBA" id="ARBA00022475"/>
    </source>
</evidence>
<organism evidence="10 11">
    <name type="scientific">Gibbsiella dentisursi</name>
    <dbReference type="NCBI Taxonomy" id="796890"/>
    <lineage>
        <taxon>Bacteria</taxon>
        <taxon>Pseudomonadati</taxon>
        <taxon>Pseudomonadota</taxon>
        <taxon>Gammaproteobacteria</taxon>
        <taxon>Enterobacterales</taxon>
        <taxon>Yersiniaceae</taxon>
        <taxon>Gibbsiella</taxon>
    </lineage>
</organism>
<feature type="transmembrane region" description="Helical" evidence="8">
    <location>
        <begin position="155"/>
        <end position="176"/>
    </location>
</feature>
<dbReference type="EMBL" id="BAABDG010000002">
    <property type="protein sequence ID" value="GAA3887411.1"/>
    <property type="molecule type" value="Genomic_DNA"/>
</dbReference>
<comment type="caution">
    <text evidence="10">The sequence shown here is derived from an EMBL/GenBank/DDBJ whole genome shotgun (WGS) entry which is preliminary data.</text>
</comment>
<evidence type="ECO:0000313" key="10">
    <source>
        <dbReference type="EMBL" id="GAA3887411.1"/>
    </source>
</evidence>
<protein>
    <submittedName>
        <fullName evidence="10">ABC transporter permease</fullName>
    </submittedName>
</protein>
<evidence type="ECO:0000313" key="11">
    <source>
        <dbReference type="Proteomes" id="UP001499994"/>
    </source>
</evidence>
<dbReference type="PANTHER" id="PTHR30151">
    <property type="entry name" value="ALKANE SULFONATE ABC TRANSPORTER-RELATED, MEMBRANE SUBUNIT"/>
    <property type="match status" value="1"/>
</dbReference>
<comment type="similarity">
    <text evidence="8">Belongs to the binding-protein-dependent transport system permease family.</text>
</comment>
<feature type="transmembrane region" description="Helical" evidence="8">
    <location>
        <begin position="220"/>
        <end position="241"/>
    </location>
</feature>
<dbReference type="Gene3D" id="1.10.3720.10">
    <property type="entry name" value="MetI-like"/>
    <property type="match status" value="1"/>
</dbReference>
<keyword evidence="6 8" id="KW-1133">Transmembrane helix</keyword>
<feature type="domain" description="ABC transmembrane type-1" evidence="9">
    <location>
        <begin position="90"/>
        <end position="265"/>
    </location>
</feature>
<feature type="transmembrane region" description="Helical" evidence="8">
    <location>
        <begin position="36"/>
        <end position="53"/>
    </location>
</feature>
<dbReference type="InterPro" id="IPR035906">
    <property type="entry name" value="MetI-like_sf"/>
</dbReference>
<evidence type="ECO:0000256" key="7">
    <source>
        <dbReference type="ARBA" id="ARBA00023136"/>
    </source>
</evidence>
<dbReference type="PANTHER" id="PTHR30151:SF0">
    <property type="entry name" value="ABC TRANSPORTER PERMEASE PROTEIN MJ0413-RELATED"/>
    <property type="match status" value="1"/>
</dbReference>
<comment type="subcellular location">
    <subcellularLocation>
        <location evidence="1">Cell inner membrane</location>
        <topology evidence="1">Multi-pass membrane protein</topology>
    </subcellularLocation>
    <subcellularLocation>
        <location evidence="8">Cell membrane</location>
        <topology evidence="8">Multi-pass membrane protein</topology>
    </subcellularLocation>
</comment>
<sequence length="289" mass="32345">MTMLENEKRPLEKPVAGKKQWLMPVYHLLRKQGKPWLFSCISLGGLFILWYLATAYKFEFYIRFSNIPTPFAVWQQAAEVAKSETFYVHIAKSLQRILTGFAIAALAGITLGVLIGRSVWVYRLGMPAIEVLRPIPAIAWVPISIMLWPTSESSIIFITFVGAFYPILINTIHGVHMLDEVFIRAGRSLGTSEWQLLWHVVLPGSMPSVFTGLEVGMGVAWVSLIAAEMISGQYGVGYFTWESYSLVNYPSIVLGMITIGLLGLICSGAIRAIAHFVLPWRIDIHGRKL</sequence>
<feature type="transmembrane region" description="Helical" evidence="8">
    <location>
        <begin position="253"/>
        <end position="278"/>
    </location>
</feature>
<keyword evidence="3" id="KW-1003">Cell membrane</keyword>
<evidence type="ECO:0000256" key="8">
    <source>
        <dbReference type="RuleBase" id="RU363032"/>
    </source>
</evidence>
<dbReference type="InterPro" id="IPR000515">
    <property type="entry name" value="MetI-like"/>
</dbReference>
<dbReference type="CDD" id="cd06261">
    <property type="entry name" value="TM_PBP2"/>
    <property type="match status" value="1"/>
</dbReference>
<keyword evidence="7 8" id="KW-0472">Membrane</keyword>
<keyword evidence="5 8" id="KW-0812">Transmembrane</keyword>
<name>A0ABP7KXC5_9GAMM</name>
<keyword evidence="2 8" id="KW-0813">Transport</keyword>